<dbReference type="Proteomes" id="UP001221142">
    <property type="component" value="Unassembled WGS sequence"/>
</dbReference>
<gene>
    <name evidence="1" type="ORF">FB45DRAFT_891513</name>
</gene>
<evidence type="ECO:0000313" key="1">
    <source>
        <dbReference type="EMBL" id="KAJ7646821.1"/>
    </source>
</evidence>
<proteinExistence type="predicted"/>
<accession>A0AAD7FYP9</accession>
<reference evidence="1" key="1">
    <citation type="submission" date="2023-03" db="EMBL/GenBank/DDBJ databases">
        <title>Massive genome expansion in bonnet fungi (Mycena s.s.) driven by repeated elements and novel gene families across ecological guilds.</title>
        <authorList>
            <consortium name="Lawrence Berkeley National Laboratory"/>
            <person name="Harder C.B."/>
            <person name="Miyauchi S."/>
            <person name="Viragh M."/>
            <person name="Kuo A."/>
            <person name="Thoen E."/>
            <person name="Andreopoulos B."/>
            <person name="Lu D."/>
            <person name="Skrede I."/>
            <person name="Drula E."/>
            <person name="Henrissat B."/>
            <person name="Morin E."/>
            <person name="Kohler A."/>
            <person name="Barry K."/>
            <person name="LaButti K."/>
            <person name="Morin E."/>
            <person name="Salamov A."/>
            <person name="Lipzen A."/>
            <person name="Mereny Z."/>
            <person name="Hegedus B."/>
            <person name="Baldrian P."/>
            <person name="Stursova M."/>
            <person name="Weitz H."/>
            <person name="Taylor A."/>
            <person name="Grigoriev I.V."/>
            <person name="Nagy L.G."/>
            <person name="Martin F."/>
            <person name="Kauserud H."/>
        </authorList>
    </citation>
    <scope>NUCLEOTIDE SEQUENCE</scope>
    <source>
        <strain evidence="1">9284</strain>
    </source>
</reference>
<keyword evidence="2" id="KW-1185">Reference proteome</keyword>
<evidence type="ECO:0000313" key="2">
    <source>
        <dbReference type="Proteomes" id="UP001221142"/>
    </source>
</evidence>
<organism evidence="1 2">
    <name type="scientific">Roridomyces roridus</name>
    <dbReference type="NCBI Taxonomy" id="1738132"/>
    <lineage>
        <taxon>Eukaryota</taxon>
        <taxon>Fungi</taxon>
        <taxon>Dikarya</taxon>
        <taxon>Basidiomycota</taxon>
        <taxon>Agaricomycotina</taxon>
        <taxon>Agaricomycetes</taxon>
        <taxon>Agaricomycetidae</taxon>
        <taxon>Agaricales</taxon>
        <taxon>Marasmiineae</taxon>
        <taxon>Mycenaceae</taxon>
        <taxon>Roridomyces</taxon>
    </lineage>
</organism>
<comment type="caution">
    <text evidence="1">The sequence shown here is derived from an EMBL/GenBank/DDBJ whole genome shotgun (WGS) entry which is preliminary data.</text>
</comment>
<dbReference type="AlphaFoldDB" id="A0AAD7FYP9"/>
<sequence>MAATLGVISNATTIATFIAEVAGPRCKAMLSMCQGSHLEEPAKSAAFVLNGLNESLHIFTLEEAVELERIYEELSEAIENIKAGRKAPKQNSEQQVDKKKKRMLQRLYERVTNFVARSKTVSAALSDLYEAANAGKERTISLSETARLRDTKKRIAEKALLANDSASLQISHLSMEDSDPQTLQTVVTVRSSMATASPQAPPTVVAPTYPPPVATVASAASQSELQNPFENRDAFISLSSLPYSASACSLVSELSTYSASSILTLQVPMST</sequence>
<protein>
    <submittedName>
        <fullName evidence="1">Uncharacterized protein</fullName>
    </submittedName>
</protein>
<feature type="non-terminal residue" evidence="1">
    <location>
        <position position="1"/>
    </location>
</feature>
<name>A0AAD7FYP9_9AGAR</name>
<dbReference type="EMBL" id="JARKIF010000002">
    <property type="protein sequence ID" value="KAJ7646821.1"/>
    <property type="molecule type" value="Genomic_DNA"/>
</dbReference>